<dbReference type="InterPro" id="IPR056759">
    <property type="entry name" value="DYH2-5-8_CC"/>
</dbReference>
<keyword evidence="3" id="KW-0963">Cytoplasm</keyword>
<evidence type="ECO:0000256" key="12">
    <source>
        <dbReference type="ARBA" id="ARBA00023212"/>
    </source>
</evidence>
<evidence type="ECO:0000313" key="17">
    <source>
        <dbReference type="EMBL" id="KAG2392323.1"/>
    </source>
</evidence>
<feature type="domain" description="AAA+ ATPase" evidence="16">
    <location>
        <begin position="2480"/>
        <end position="2626"/>
    </location>
</feature>
<dbReference type="InterPro" id="IPR003593">
    <property type="entry name" value="AAA+_ATPase"/>
</dbReference>
<dbReference type="InterPro" id="IPR041589">
    <property type="entry name" value="DNAH3_AAA_lid_1"/>
</dbReference>
<reference evidence="17 18" key="1">
    <citation type="journal article" date="2018" name="BMC Genomics">
        <title>The genome of Naegleria lovaniensis, the basis for a comparative approach to unravel pathogenicity factors of the human pathogenic amoeba N. fowleri.</title>
        <authorList>
            <person name="Liechti N."/>
            <person name="Schurch N."/>
            <person name="Bruggmann R."/>
            <person name="Wittwer M."/>
        </authorList>
    </citation>
    <scope>NUCLEOTIDE SEQUENCE [LARGE SCALE GENOMIC DNA]</scope>
    <source>
        <strain evidence="17 18">ATCC 30569</strain>
    </source>
</reference>
<evidence type="ECO:0000256" key="6">
    <source>
        <dbReference type="ARBA" id="ARBA00022741"/>
    </source>
</evidence>
<keyword evidence="10" id="KW-0969">Cilium</keyword>
<keyword evidence="6" id="KW-0547">Nucleotide-binding</keyword>
<feature type="domain" description="AAA+ ATPase" evidence="16">
    <location>
        <begin position="2141"/>
        <end position="2318"/>
    </location>
</feature>
<dbReference type="FunFam" id="1.20.920.20:FF:000001">
    <property type="entry name" value="dynein heavy chain 2, axonemal"/>
    <property type="match status" value="1"/>
</dbReference>
<evidence type="ECO:0000256" key="13">
    <source>
        <dbReference type="ARBA" id="ARBA00023273"/>
    </source>
</evidence>
<dbReference type="InterPro" id="IPR024743">
    <property type="entry name" value="Dynein_HC_stalk"/>
</dbReference>
<dbReference type="Pfam" id="PF12781">
    <property type="entry name" value="AAA_9"/>
    <property type="match status" value="1"/>
</dbReference>
<dbReference type="Gene3D" id="1.10.287.2620">
    <property type="match status" value="1"/>
</dbReference>
<dbReference type="Pfam" id="PF17852">
    <property type="entry name" value="Dynein_AAA_lid"/>
    <property type="match status" value="1"/>
</dbReference>
<feature type="compositionally biased region" description="Low complexity" evidence="15">
    <location>
        <begin position="3058"/>
        <end position="3071"/>
    </location>
</feature>
<dbReference type="InterPro" id="IPR027417">
    <property type="entry name" value="P-loop_NTPase"/>
</dbReference>
<dbReference type="GO" id="GO:0045505">
    <property type="term" value="F:dynein intermediate chain binding"/>
    <property type="evidence" value="ECO:0007669"/>
    <property type="project" value="InterPro"/>
</dbReference>
<dbReference type="GO" id="GO:0005524">
    <property type="term" value="F:ATP binding"/>
    <property type="evidence" value="ECO:0007669"/>
    <property type="project" value="UniProtKB-KW"/>
</dbReference>
<dbReference type="Gene3D" id="1.20.920.20">
    <property type="match status" value="1"/>
</dbReference>
<evidence type="ECO:0000256" key="3">
    <source>
        <dbReference type="ARBA" id="ARBA00022490"/>
    </source>
</evidence>
<keyword evidence="13" id="KW-0966">Cell projection</keyword>
<dbReference type="Pfam" id="PF12780">
    <property type="entry name" value="AAA_8"/>
    <property type="match status" value="1"/>
</dbReference>
<evidence type="ECO:0000256" key="1">
    <source>
        <dbReference type="ARBA" id="ARBA00004430"/>
    </source>
</evidence>
<feature type="region of interest" description="Disordered" evidence="15">
    <location>
        <begin position="3057"/>
        <end position="3077"/>
    </location>
</feature>
<dbReference type="PANTHER" id="PTHR45703:SF32">
    <property type="entry name" value="DYNEINS HEAVY CHAIN"/>
    <property type="match status" value="1"/>
</dbReference>
<proteinExistence type="inferred from homology"/>
<feature type="coiled-coil region" evidence="14">
    <location>
        <begin position="1243"/>
        <end position="1270"/>
    </location>
</feature>
<dbReference type="InterPro" id="IPR026983">
    <property type="entry name" value="DHC"/>
</dbReference>
<dbReference type="Gene3D" id="1.20.920.30">
    <property type="match status" value="1"/>
</dbReference>
<dbReference type="Gene3D" id="3.40.50.300">
    <property type="entry name" value="P-loop containing nucleotide triphosphate hydrolases"/>
    <property type="match status" value="4"/>
</dbReference>
<dbReference type="Gene3D" id="1.10.8.710">
    <property type="match status" value="1"/>
</dbReference>
<dbReference type="GO" id="GO:0036156">
    <property type="term" value="C:inner dynein arm"/>
    <property type="evidence" value="ECO:0007669"/>
    <property type="project" value="UniProtKB-ARBA"/>
</dbReference>
<dbReference type="Pfam" id="PF08385">
    <property type="entry name" value="DHC_N1"/>
    <property type="match status" value="1"/>
</dbReference>
<dbReference type="Pfam" id="PF12777">
    <property type="entry name" value="MT"/>
    <property type="match status" value="1"/>
</dbReference>
<dbReference type="InterPro" id="IPR043157">
    <property type="entry name" value="Dynein_AAA1S"/>
</dbReference>
<evidence type="ECO:0000256" key="4">
    <source>
        <dbReference type="ARBA" id="ARBA00022701"/>
    </source>
</evidence>
<dbReference type="Proteomes" id="UP000816034">
    <property type="component" value="Unassembled WGS sequence"/>
</dbReference>
<dbReference type="Pfam" id="PF08393">
    <property type="entry name" value="DHC_N2"/>
    <property type="match status" value="1"/>
</dbReference>
<name>A0AA88H018_NAELO</name>
<dbReference type="GO" id="GO:0005874">
    <property type="term" value="C:microtubule"/>
    <property type="evidence" value="ECO:0007669"/>
    <property type="project" value="UniProtKB-KW"/>
</dbReference>
<dbReference type="Gene3D" id="1.20.58.1120">
    <property type="match status" value="1"/>
</dbReference>
<keyword evidence="9 14" id="KW-0175">Coiled coil</keyword>
<dbReference type="InterPro" id="IPR013602">
    <property type="entry name" value="Dynein_heavy_linker"/>
</dbReference>
<keyword evidence="12" id="KW-0206">Cytoskeleton</keyword>
<organism evidence="17 18">
    <name type="scientific">Naegleria lovaniensis</name>
    <name type="common">Amoeba</name>
    <dbReference type="NCBI Taxonomy" id="51637"/>
    <lineage>
        <taxon>Eukaryota</taxon>
        <taxon>Discoba</taxon>
        <taxon>Heterolobosea</taxon>
        <taxon>Tetramitia</taxon>
        <taxon>Eutetramitia</taxon>
        <taxon>Vahlkampfiidae</taxon>
        <taxon>Naegleria</taxon>
    </lineage>
</organism>
<keyword evidence="8" id="KW-0243">Dynein</keyword>
<dbReference type="FunFam" id="3.40.50.300:FF:000044">
    <property type="entry name" value="Dynein heavy chain 5, axonemal"/>
    <property type="match status" value="1"/>
</dbReference>
<dbReference type="GeneID" id="68105029"/>
<dbReference type="GO" id="GO:0007018">
    <property type="term" value="P:microtubule-based movement"/>
    <property type="evidence" value="ECO:0007669"/>
    <property type="project" value="InterPro"/>
</dbReference>
<dbReference type="SUPFAM" id="SSF52540">
    <property type="entry name" value="P-loop containing nucleoside triphosphate hydrolases"/>
    <property type="match status" value="4"/>
</dbReference>
<comment type="subcellular location">
    <subcellularLocation>
        <location evidence="1">Cytoplasm</location>
        <location evidence="1">Cytoskeleton</location>
        <location evidence="1">Cilium axoneme</location>
    </subcellularLocation>
</comment>
<evidence type="ECO:0000256" key="8">
    <source>
        <dbReference type="ARBA" id="ARBA00023017"/>
    </source>
</evidence>
<dbReference type="EMBL" id="PYSW02000005">
    <property type="protein sequence ID" value="KAG2392323.1"/>
    <property type="molecule type" value="Genomic_DNA"/>
</dbReference>
<dbReference type="FunFam" id="1.10.287.2620:FF:000002">
    <property type="entry name" value="Dynein heavy chain 2, axonemal"/>
    <property type="match status" value="1"/>
</dbReference>
<dbReference type="FunFam" id="3.20.180.20:FF:000001">
    <property type="entry name" value="Dynein axonemal heavy chain 5"/>
    <property type="match status" value="1"/>
</dbReference>
<accession>A0AA88H018</accession>
<dbReference type="InterPro" id="IPR024317">
    <property type="entry name" value="Dynein_heavy_chain_D4_dom"/>
</dbReference>
<dbReference type="InterPro" id="IPR042228">
    <property type="entry name" value="Dynein_linker_3"/>
</dbReference>
<dbReference type="InterPro" id="IPR035699">
    <property type="entry name" value="AAA_6"/>
</dbReference>
<dbReference type="GO" id="GO:0036159">
    <property type="term" value="P:inner dynein arm assembly"/>
    <property type="evidence" value="ECO:0007669"/>
    <property type="project" value="UniProtKB-ARBA"/>
</dbReference>
<dbReference type="InterPro" id="IPR041466">
    <property type="entry name" value="Dynein_AAA5_ext"/>
</dbReference>
<dbReference type="Pfam" id="PF25007">
    <property type="entry name" value="DYH2-5-8_CC"/>
    <property type="match status" value="1"/>
</dbReference>
<dbReference type="Pfam" id="PF17857">
    <property type="entry name" value="AAA_lid_1"/>
    <property type="match status" value="1"/>
</dbReference>
<evidence type="ECO:0000256" key="2">
    <source>
        <dbReference type="ARBA" id="ARBA00008887"/>
    </source>
</evidence>
<evidence type="ECO:0000256" key="10">
    <source>
        <dbReference type="ARBA" id="ARBA00023069"/>
    </source>
</evidence>
<evidence type="ECO:0000256" key="7">
    <source>
        <dbReference type="ARBA" id="ARBA00022840"/>
    </source>
</evidence>
<evidence type="ECO:0000256" key="11">
    <source>
        <dbReference type="ARBA" id="ARBA00023175"/>
    </source>
</evidence>
<evidence type="ECO:0000256" key="9">
    <source>
        <dbReference type="ARBA" id="ARBA00023054"/>
    </source>
</evidence>
<feature type="coiled-coil region" evidence="14">
    <location>
        <begin position="1181"/>
        <end position="1208"/>
    </location>
</feature>
<keyword evidence="11" id="KW-0505">Motor protein</keyword>
<keyword evidence="4" id="KW-0493">Microtubule</keyword>
<dbReference type="RefSeq" id="XP_044554217.1">
    <property type="nucleotide sequence ID" value="XM_044688356.1"/>
</dbReference>
<comment type="caution">
    <text evidence="17">The sequence shown here is derived from an EMBL/GenBank/DDBJ whole genome shotgun (WGS) entry which is preliminary data.</text>
</comment>
<comment type="similarity">
    <text evidence="2">Belongs to the dynein heavy chain family.</text>
</comment>
<dbReference type="InterPro" id="IPR013594">
    <property type="entry name" value="Dynein_heavy_tail"/>
</dbReference>
<dbReference type="Gene3D" id="3.20.180.20">
    <property type="entry name" value="Dynein heavy chain, N-terminal domain 2"/>
    <property type="match status" value="1"/>
</dbReference>
<dbReference type="Gene3D" id="1.20.140.100">
    <property type="entry name" value="Dynein heavy chain, N-terminal domain 2"/>
    <property type="match status" value="1"/>
</dbReference>
<dbReference type="Gene3D" id="1.10.472.130">
    <property type="match status" value="1"/>
</dbReference>
<feature type="coiled-coil region" evidence="14">
    <location>
        <begin position="3356"/>
        <end position="3429"/>
    </location>
</feature>
<dbReference type="InterPro" id="IPR042222">
    <property type="entry name" value="Dynein_2_N"/>
</dbReference>
<sequence>MYSPSQSGNDLLVDQHCITWIKGVIQDKLAKSKEMSLKWTSDNQKTASDFLLHEENQILFAFVNNNQYITTMNYEQAKKGSWELLLFFLKDSSEGEKITLDNISSVMSFGILTQELLGDFLSLMKNYFSPDLIECKTNWPESLQKDFLSQLHKFMAYLTETYHRSKGSTVLYVPIEEIDIENAKNQKDLVQRLEAALMHWTTQIKEVVSEKDSYGEHGDNARPLSEIEYWRSRADDLINIKKQIQREDVQKIVTVLSGSSYLNTFEKLSTEIQKGSDEALDNLKFLRALQEPCERLASCEPSQIIDIVPEILWTVQLINANSNSYNTSERISGLLKKISNEIIHICTGKISLTNIFNGNVEKCMETLNQSIRAGEFWKRLCLDESDVEGFNYDKSSVFSEIDAFVVRCGELLEVCEAQLQFGCFSVSTDNSTNGLPNFGGTRGPEITKSLVDIRISFQKLINDLSNLKYPILDVKSTNWHDDYKKFKNGIKDLETMMHTIITNAFETVTDIQNGIELLEAFSYLAKRESIRRSIDSKTQLICLKFIKELEDVQKIFELNRKNPPIPFIYPSYSGSALWAKRLQDRIKRDKAILDRAHFLTRTKEHLEVDKKYQQVYSNLEKHILSMFEAWSHSFQGSELHLKLEIPLLTKRDGLLSVNFDPSLLNIFEEVKYWQRFSNFDINAQALELYCYADKMRLYRENVMLVARDYNTIVSCLSEQEARLFVRYIKEIDKQILPGLHTLGWTLKMHNEHFISESRKKCKEVKDIITDFKTNVTQIYLNCKKMADTLLIKIENKKVYDGESNEFEREQETYRKIVKEELVRCHENIVSRMVKLYSYFNTAGNDIFEEWWSFVDHVERKIDQSLRLTVKRSLQRLLNSINGIDSDKTTEGNGGLNRNPLFLVRVDLKEENEDEVNPGLTPNIKELMTMVTGVNGETTKVVTIVPRLKNVLKGMLLEQVRKERPELEDDKIDPHLFVPEEGSTNYYDKNIEIDPDIIKSIVSIMEGMDAITSRVTDNLNEWKDAFKIIWSVDKDNFIRRFGIPHNRTAKSFEQEIEKYKQYHQDIQNKDPTMYIGYLQLDFMPLKQTLFMECNLWQSKLLDLLHTNSKKELDKNYELFEKNGKLLREEPKNLETLEKKMELVSRMETEYPKKKAGFSPLYDQYELLRNYDVKIDESEQENLDMLTENSNRFEELIEKAKGELENQKETFRMKLRANVDIFANTLLQLKAEFENSAPFSSQYTFKDAKAVLDAFREKVEMKKKEEEKLKNGLRIFNMQPQQYKEIKDVSKNIESLEKVWIIKNEWDKTYDEWKVMPFTKLNIEEMENVASGLTSKLTAMGREVKDWGVYNTLVDKLKLISKVLPLVQELKNPAMRRRHWNELKDIIKQDFEENSKDFNFEKIFKLSLENYVDDISTISHRASQELLIEKEIKKISDIWSNTTLDIVPYKEIYFKLQSVENIYMNLDDNVASLGSMKLNPFITSFQSDVKFWEETLAKINEVIDLLILVQRQWIYLLNIFDVEDIQKQLHNEFGVFKSVNSSWKNLMKSLSDNKGIVAIAKRDGINILLTEMNAKLEQIQKQLDGYLELKRQEFPRFYFLSDDDLLQILGQSKDPNAMQRHLSNLFEGIKYLKIEKSSDSRQFGFFAKSFMSKEGEQIEFNHPVPLEGNVEKWLSQVESSMKATIKRGILKCFSALKNYSQESSRESWIKEWPGQLTHVASQLFWTKKIYNVLSKQKEPAKILKEMKVRIRAEWLEYLNSYSSLSKDMKGLDRMKIISLITLEIHSRDVIDRLIKAKVTSSDDFEWLKQIRYEWDEEKDGCIIKQNTTEIDYGYEYIGNCSRLVITPLTERCFLALTTALQLKKGGCTSGPAGTGKTESVKDLAKSIGKHTLILNCSDRFDYQSIGKTFSGIVQSGSWSCFDEFNRLELDVLSIVAQQILQILNAVSMGVDSFIFEGNDIRINPTCGIFVTMNPNYLGRSQLPDNLKVLLRPVSMMVPDALQICEIKLYSQGFKETQSLSKKIITVYNLLGEQLSKQPHYDFGLRSISSLLNAAGELRRNQMSEDEEIIIMMACRSMNLPKLKPEDIPIFDSILRDLFSNKEYLESSNQLLSDTITQCLLEQNYQVSNYIINKCIQLEETLAERHGVMLIGDTCSGKSTTWKTLQTSISKAFKSEIKEYVINPKSLSHDELYGNYDKSRDWRDGVFSTILREAVKDQTKENKHHWIIFDGPVDTLWVESMNTLLDNTKLLTLISGDRIALTPNVNLIFEVSEVTFASPATISRCGMVFFNANELGWQPIVKSWLLSRRRYEEKIGYPSPDMITEFLNGLLFEKNYIQRTLDEKNRQTELIHLSDIHAVKSFCSMFDALATVENGLDPNDQELYLDLIKKYLVFCLIWTIGASVDDEGRKKMDIIFREYDPQFPSSDTVYEYFIDPKSKLWKPWNERVNTSWKMHANTPFHKLIVPTIDTVRNSFIIQSLLKVNQQVLVTGMPGVGKTLQIQNTLSQFDERQYTTCAISFCARTESSTLQKLVESKVEKSLDTYTPYAGKNMILFADDFNMPAKDDYGSQAPLELIRQYLDYGFWYDRTKNTVKKLKKVQVLAAMGPVGGGRSEISNRLLSRFHVLNITAPSDVQLNRIYSTLLSQRLEKLEEVKTLSEELTHATIGLYKAVSSVLLPTPKKIHYSFNLRDLSKVFQGLLVADHESLDSKEQTLRLWVHECYRVFHDRLCVDEDRKWFRDKVGEQLGDVFGYKWKRLYSGVYDEIASSCAPSSTLPNNGEYSAPPTVISTQDFQDSDGVYKPTLFGELFRESYVEMASMDALRMEIEATLAEYNEKSNEAPMKMVLFNDAIEHLCRLYRILKQHRGNALLIGIGGSGRQSLTKLVCFTLGYKLVEFTSSTTFGVKEFQDRLKDIYWEAGLKGKDIVLLFSDSGMTDHVMLEHLNSILSTGEVPNLFTGEEIQNIYETCKKEAIISGCNDLVEEVYQYFIEKVRNHIHVVTCMSPVGKLFKQRIRMYPAFTKYSTFDWYSDWPESALREVANSFLSEMIPSLDQWIQKESSESSSVSKSRPSSPSLNKPHEQQKALLDSISEVFFKVHTHVKTTSEKMKIETQRLYYVTPSHYLSFVTEFCILLEEKRREFAKAVEDNERGVRTLENTNQAIKKMTIQLDKQHKEVDEKKKKCDNLMDHIVGRQTECNNIRGQISVEKSQIESETEKANKLSEQSRKQLSEVEPLLESAEEALKSIQANDIYEIKKYTNPAPEVLNVFNVIMIILKKSESNWEAIKNQMSNPLKFLNSLVEYPKTEMTERLLNSIHNAIEKYDLTNLEKIEAASGAVVGLAKWAIAIERYGRVYLNVKPKREALEKAEKAAQEYQLKLEKTTLALKEFEKELQELGKQYEVTNTEKKLIEKQLYETERKLTRAKEMTSALEREKGRWLMTIQRYKNALKNLIGDVLLTCAFTSYAGPFTPLYRNELVSYWTREIVDHGFSVSLDFAIEKVLSKSTTVRDWTTHGLPVDTFSIQNGVLVMNGRKHSLMIDPQGQAKNWLKKLYDYDKNKNNNNLDYDKNKNTTTIWNMIRIRTTTIWNMLQNSL</sequence>
<evidence type="ECO:0000259" key="16">
    <source>
        <dbReference type="SMART" id="SM00382"/>
    </source>
</evidence>
<evidence type="ECO:0000256" key="15">
    <source>
        <dbReference type="SAM" id="MobiDB-lite"/>
    </source>
</evidence>
<feature type="coiled-coil region" evidence="14">
    <location>
        <begin position="3151"/>
        <end position="3220"/>
    </location>
</feature>
<protein>
    <recommendedName>
        <fullName evidence="16">AAA+ ATPase domain-containing protein</fullName>
    </recommendedName>
</protein>
<feature type="domain" description="AAA+ ATPase" evidence="16">
    <location>
        <begin position="1862"/>
        <end position="2106"/>
    </location>
</feature>
<dbReference type="SMART" id="SM00382">
    <property type="entry name" value="AAA"/>
    <property type="match status" value="3"/>
</dbReference>
<evidence type="ECO:0000313" key="18">
    <source>
        <dbReference type="Proteomes" id="UP000816034"/>
    </source>
</evidence>
<dbReference type="FunFam" id="3.40.50.300:FF:002141">
    <property type="entry name" value="Dynein heavy chain"/>
    <property type="match status" value="1"/>
</dbReference>
<dbReference type="Pfam" id="PF12775">
    <property type="entry name" value="AAA_7"/>
    <property type="match status" value="1"/>
</dbReference>
<dbReference type="FunFam" id="1.20.140.100:FF:000001">
    <property type="entry name" value="dynein heavy chain 17, axonemal"/>
    <property type="match status" value="1"/>
</dbReference>
<dbReference type="FunFam" id="1.20.58.1120:FF:000001">
    <property type="entry name" value="dynein heavy chain 2, axonemal"/>
    <property type="match status" value="1"/>
</dbReference>
<dbReference type="FunFam" id="1.10.8.710:FF:000001">
    <property type="entry name" value="Dynein axonemal heavy chain 2"/>
    <property type="match status" value="1"/>
</dbReference>
<evidence type="ECO:0000256" key="5">
    <source>
        <dbReference type="ARBA" id="ARBA00022737"/>
    </source>
</evidence>
<dbReference type="GO" id="GO:0051959">
    <property type="term" value="F:dynein light intermediate chain binding"/>
    <property type="evidence" value="ECO:0007669"/>
    <property type="project" value="InterPro"/>
</dbReference>
<dbReference type="InterPro" id="IPR035706">
    <property type="entry name" value="AAA_9"/>
</dbReference>
<gene>
    <name evidence="17" type="ORF">C9374_012575</name>
</gene>
<dbReference type="PANTHER" id="PTHR45703">
    <property type="entry name" value="DYNEIN HEAVY CHAIN"/>
    <property type="match status" value="1"/>
</dbReference>
<evidence type="ECO:0000256" key="14">
    <source>
        <dbReference type="SAM" id="Coils"/>
    </source>
</evidence>
<keyword evidence="7" id="KW-0067">ATP-binding</keyword>
<keyword evidence="5" id="KW-0677">Repeat</keyword>
<keyword evidence="18" id="KW-1185">Reference proteome</keyword>
<dbReference type="Pfam" id="PF12774">
    <property type="entry name" value="AAA_6"/>
    <property type="match status" value="1"/>
</dbReference>